<dbReference type="GO" id="GO:0005886">
    <property type="term" value="C:plasma membrane"/>
    <property type="evidence" value="ECO:0007669"/>
    <property type="project" value="UniProtKB-SubCell"/>
</dbReference>
<dbReference type="STRING" id="1294263.JCM21531_2990"/>
<gene>
    <name evidence="9" type="ORF">JCM21531_2990</name>
</gene>
<feature type="transmembrane region" description="Helical" evidence="7">
    <location>
        <begin position="24"/>
        <end position="52"/>
    </location>
</feature>
<dbReference type="GO" id="GO:0055085">
    <property type="term" value="P:transmembrane transport"/>
    <property type="evidence" value="ECO:0007669"/>
    <property type="project" value="InterPro"/>
</dbReference>
<dbReference type="InterPro" id="IPR000515">
    <property type="entry name" value="MetI-like"/>
</dbReference>
<dbReference type="EMBL" id="BAVR01000038">
    <property type="protein sequence ID" value="GAE89460.1"/>
    <property type="molecule type" value="Genomic_DNA"/>
</dbReference>
<accession>W4V7W9</accession>
<keyword evidence="2" id="KW-0813">Transport</keyword>
<organism evidence="9 10">
    <name type="scientific">Acetivibrio straminisolvens JCM 21531</name>
    <dbReference type="NCBI Taxonomy" id="1294263"/>
    <lineage>
        <taxon>Bacteria</taxon>
        <taxon>Bacillati</taxon>
        <taxon>Bacillota</taxon>
        <taxon>Clostridia</taxon>
        <taxon>Eubacteriales</taxon>
        <taxon>Oscillospiraceae</taxon>
        <taxon>Acetivibrio</taxon>
    </lineage>
</organism>
<dbReference type="PANTHER" id="PTHR43163">
    <property type="entry name" value="DIPEPTIDE TRANSPORT SYSTEM PERMEASE PROTEIN DPPB-RELATED"/>
    <property type="match status" value="1"/>
</dbReference>
<name>W4V7W9_9FIRM</name>
<comment type="subcellular location">
    <subcellularLocation>
        <location evidence="1">Cell membrane</location>
        <topology evidence="1">Multi-pass membrane protein</topology>
    </subcellularLocation>
</comment>
<evidence type="ECO:0000256" key="5">
    <source>
        <dbReference type="ARBA" id="ARBA00022989"/>
    </source>
</evidence>
<keyword evidence="5 7" id="KW-1133">Transmembrane helix</keyword>
<keyword evidence="4 7" id="KW-0812">Transmembrane</keyword>
<dbReference type="AlphaFoldDB" id="W4V7W9"/>
<evidence type="ECO:0000256" key="1">
    <source>
        <dbReference type="ARBA" id="ARBA00004651"/>
    </source>
</evidence>
<protein>
    <submittedName>
        <fullName evidence="9">Oligopeptide transport system permease protein OppB</fullName>
    </submittedName>
</protein>
<evidence type="ECO:0000256" key="2">
    <source>
        <dbReference type="ARBA" id="ARBA00022448"/>
    </source>
</evidence>
<dbReference type="PANTHER" id="PTHR43163:SF6">
    <property type="entry name" value="DIPEPTIDE TRANSPORT SYSTEM PERMEASE PROTEIN DPPB-RELATED"/>
    <property type="match status" value="1"/>
</dbReference>
<keyword evidence="3" id="KW-1003">Cell membrane</keyword>
<sequence length="62" mass="6799">MIENIFSIPGLGQYFVSGVQDKDYTMVVGLSVFTVFVAVLANTVTDIIYAVADPRVRITSKK</sequence>
<evidence type="ECO:0000313" key="10">
    <source>
        <dbReference type="Proteomes" id="UP000019109"/>
    </source>
</evidence>
<keyword evidence="10" id="KW-1185">Reference proteome</keyword>
<dbReference type="Proteomes" id="UP000019109">
    <property type="component" value="Unassembled WGS sequence"/>
</dbReference>
<evidence type="ECO:0000256" key="3">
    <source>
        <dbReference type="ARBA" id="ARBA00022475"/>
    </source>
</evidence>
<evidence type="ECO:0000256" key="6">
    <source>
        <dbReference type="ARBA" id="ARBA00023136"/>
    </source>
</evidence>
<evidence type="ECO:0000259" key="8">
    <source>
        <dbReference type="Pfam" id="PF00528"/>
    </source>
</evidence>
<proteinExistence type="predicted"/>
<keyword evidence="6 7" id="KW-0472">Membrane</keyword>
<reference evidence="9" key="1">
    <citation type="journal article" date="2014" name="Genome Announc.">
        <title>Draft Genome Sequence of Clostridium straminisolvens Strain JCM 21531T, Isolated from a Cellulose-Degrading Bacterial Community.</title>
        <authorList>
            <person name="Yuki M."/>
            <person name="Oshima K."/>
            <person name="Suda W."/>
            <person name="Sakamoto M."/>
            <person name="Kitamura K."/>
            <person name="Iida T."/>
            <person name="Hattori M."/>
            <person name="Ohkuma M."/>
        </authorList>
    </citation>
    <scope>NUCLEOTIDE SEQUENCE [LARGE SCALE GENOMIC DNA]</scope>
    <source>
        <strain evidence="9">JCM 21531</strain>
    </source>
</reference>
<evidence type="ECO:0000256" key="4">
    <source>
        <dbReference type="ARBA" id="ARBA00022692"/>
    </source>
</evidence>
<dbReference type="OrthoDB" id="9773221at2"/>
<evidence type="ECO:0000313" key="9">
    <source>
        <dbReference type="EMBL" id="GAE89460.1"/>
    </source>
</evidence>
<comment type="caution">
    <text evidence="9">The sequence shown here is derived from an EMBL/GenBank/DDBJ whole genome shotgun (WGS) entry which is preliminary data.</text>
</comment>
<evidence type="ECO:0000256" key="7">
    <source>
        <dbReference type="SAM" id="Phobius"/>
    </source>
</evidence>
<feature type="domain" description="ABC transmembrane type-1" evidence="8">
    <location>
        <begin position="2"/>
        <end position="57"/>
    </location>
</feature>
<dbReference type="Pfam" id="PF00528">
    <property type="entry name" value="BPD_transp_1"/>
    <property type="match status" value="1"/>
</dbReference>